<evidence type="ECO:0000313" key="1">
    <source>
        <dbReference type="EMBL" id="KAI8561160.1"/>
    </source>
</evidence>
<protein>
    <submittedName>
        <fullName evidence="1">Uncharacterized protein</fullName>
    </submittedName>
</protein>
<reference evidence="1" key="1">
    <citation type="submission" date="2022-02" db="EMBL/GenBank/DDBJ databases">
        <title>Plant Genome Project.</title>
        <authorList>
            <person name="Zhang R.-G."/>
        </authorList>
    </citation>
    <scope>NUCLEOTIDE SEQUENCE</scope>
    <source>
        <strain evidence="1">AT1</strain>
    </source>
</reference>
<sequence length="131" mass="14906">MKLKLWNVIIPAESLDTKGLMLQKSITIRRPLGRLLLKEGNKISRLLPRNLEAHGVFLRSGSIENIYLSNQKMSDHKYVPGENPIFMKDKLSKIEKYVVVCFSVIGTEYIEVEREFQAVVSLEGDFLGPVS</sequence>
<proteinExistence type="predicted"/>
<gene>
    <name evidence="1" type="ORF">RHMOL_Rhmol04G0316000</name>
</gene>
<evidence type="ECO:0000313" key="2">
    <source>
        <dbReference type="Proteomes" id="UP001062846"/>
    </source>
</evidence>
<dbReference type="Proteomes" id="UP001062846">
    <property type="component" value="Chromosome 4"/>
</dbReference>
<name>A0ACC0P6N8_RHOML</name>
<accession>A0ACC0P6N8</accession>
<keyword evidence="2" id="KW-1185">Reference proteome</keyword>
<comment type="caution">
    <text evidence="1">The sequence shown here is derived from an EMBL/GenBank/DDBJ whole genome shotgun (WGS) entry which is preliminary data.</text>
</comment>
<organism evidence="1 2">
    <name type="scientific">Rhododendron molle</name>
    <name type="common">Chinese azalea</name>
    <name type="synonym">Azalea mollis</name>
    <dbReference type="NCBI Taxonomy" id="49168"/>
    <lineage>
        <taxon>Eukaryota</taxon>
        <taxon>Viridiplantae</taxon>
        <taxon>Streptophyta</taxon>
        <taxon>Embryophyta</taxon>
        <taxon>Tracheophyta</taxon>
        <taxon>Spermatophyta</taxon>
        <taxon>Magnoliopsida</taxon>
        <taxon>eudicotyledons</taxon>
        <taxon>Gunneridae</taxon>
        <taxon>Pentapetalae</taxon>
        <taxon>asterids</taxon>
        <taxon>Ericales</taxon>
        <taxon>Ericaceae</taxon>
        <taxon>Ericoideae</taxon>
        <taxon>Rhodoreae</taxon>
        <taxon>Rhododendron</taxon>
    </lineage>
</organism>
<dbReference type="EMBL" id="CM046391">
    <property type="protein sequence ID" value="KAI8561160.1"/>
    <property type="molecule type" value="Genomic_DNA"/>
</dbReference>